<dbReference type="Proteomes" id="UP001152888">
    <property type="component" value="Unassembled WGS sequence"/>
</dbReference>
<dbReference type="Gene3D" id="3.30.160.60">
    <property type="entry name" value="Classic Zinc Finger"/>
    <property type="match status" value="1"/>
</dbReference>
<keyword evidence="1" id="KW-0479">Metal-binding</keyword>
<dbReference type="SMART" id="SM00355">
    <property type="entry name" value="ZnF_C2H2"/>
    <property type="match status" value="2"/>
</dbReference>
<dbReference type="PROSITE" id="PS50157">
    <property type="entry name" value="ZINC_FINGER_C2H2_2"/>
    <property type="match status" value="1"/>
</dbReference>
<evidence type="ECO:0000313" key="4">
    <source>
        <dbReference type="Proteomes" id="UP001152888"/>
    </source>
</evidence>
<dbReference type="SUPFAM" id="SSF57667">
    <property type="entry name" value="beta-beta-alpha zinc fingers"/>
    <property type="match status" value="1"/>
</dbReference>
<dbReference type="GO" id="GO:0008270">
    <property type="term" value="F:zinc ion binding"/>
    <property type="evidence" value="ECO:0007669"/>
    <property type="project" value="UniProtKB-KW"/>
</dbReference>
<proteinExistence type="predicted"/>
<feature type="domain" description="C2H2-type" evidence="2">
    <location>
        <begin position="25"/>
        <end position="52"/>
    </location>
</feature>
<dbReference type="InterPro" id="IPR036236">
    <property type="entry name" value="Znf_C2H2_sf"/>
</dbReference>
<reference evidence="3" key="1">
    <citation type="submission" date="2022-03" db="EMBL/GenBank/DDBJ databases">
        <authorList>
            <person name="Sayadi A."/>
        </authorList>
    </citation>
    <scope>NUCLEOTIDE SEQUENCE</scope>
</reference>
<protein>
    <recommendedName>
        <fullName evidence="2">C2H2-type domain-containing protein</fullName>
    </recommendedName>
</protein>
<evidence type="ECO:0000313" key="3">
    <source>
        <dbReference type="EMBL" id="CAH1964249.1"/>
    </source>
</evidence>
<evidence type="ECO:0000256" key="1">
    <source>
        <dbReference type="PROSITE-ProRule" id="PRU00042"/>
    </source>
</evidence>
<keyword evidence="4" id="KW-1185">Reference proteome</keyword>
<name>A0A9P0NYM0_ACAOB</name>
<dbReference type="EMBL" id="CAKOFQ010006713">
    <property type="protein sequence ID" value="CAH1964249.1"/>
    <property type="molecule type" value="Genomic_DNA"/>
</dbReference>
<gene>
    <name evidence="3" type="ORF">ACAOBT_LOCUS5686</name>
</gene>
<dbReference type="InterPro" id="IPR013087">
    <property type="entry name" value="Znf_C2H2_type"/>
</dbReference>
<dbReference type="AlphaFoldDB" id="A0A9P0NYM0"/>
<keyword evidence="1" id="KW-0863">Zinc-finger</keyword>
<keyword evidence="1" id="KW-0862">Zinc</keyword>
<dbReference type="Pfam" id="PF00096">
    <property type="entry name" value="zf-C2H2"/>
    <property type="match status" value="1"/>
</dbReference>
<sequence length="103" mass="12345">MRVKGDCYPLQVEILQIVHKLFKVYDCTTCGKPYKHYPSLWRHKKYECQKEPAFRCFFCNYKAKQKVNLNLHILNRHKDKFINSTETVAANYCLKFETSKHTP</sequence>
<comment type="caution">
    <text evidence="3">The sequence shown here is derived from an EMBL/GenBank/DDBJ whole genome shotgun (WGS) entry which is preliminary data.</text>
</comment>
<accession>A0A9P0NYM0</accession>
<evidence type="ECO:0000259" key="2">
    <source>
        <dbReference type="PROSITE" id="PS50157"/>
    </source>
</evidence>
<organism evidence="3 4">
    <name type="scientific">Acanthoscelides obtectus</name>
    <name type="common">Bean weevil</name>
    <name type="synonym">Bruchus obtectus</name>
    <dbReference type="NCBI Taxonomy" id="200917"/>
    <lineage>
        <taxon>Eukaryota</taxon>
        <taxon>Metazoa</taxon>
        <taxon>Ecdysozoa</taxon>
        <taxon>Arthropoda</taxon>
        <taxon>Hexapoda</taxon>
        <taxon>Insecta</taxon>
        <taxon>Pterygota</taxon>
        <taxon>Neoptera</taxon>
        <taxon>Endopterygota</taxon>
        <taxon>Coleoptera</taxon>
        <taxon>Polyphaga</taxon>
        <taxon>Cucujiformia</taxon>
        <taxon>Chrysomeloidea</taxon>
        <taxon>Chrysomelidae</taxon>
        <taxon>Bruchinae</taxon>
        <taxon>Bruchini</taxon>
        <taxon>Acanthoscelides</taxon>
    </lineage>
</organism>